<accession>A0A6N7XH05</accession>
<dbReference type="Proteomes" id="UP000469424">
    <property type="component" value="Unassembled WGS sequence"/>
</dbReference>
<sequence length="72" mass="7867">MKCSSCGEEMILGYIKCRDGLCFCEKPSPITVFPSLGKNAIPLGKEKVGLFSGGTITTAYRCPKCREVVIKY</sequence>
<dbReference type="InterPro" id="IPR045504">
    <property type="entry name" value="DUF6487"/>
</dbReference>
<dbReference type="Pfam" id="PF20097">
    <property type="entry name" value="DUF6487"/>
    <property type="match status" value="1"/>
</dbReference>
<protein>
    <recommendedName>
        <fullName evidence="1">DUF6487 domain-containing protein</fullName>
    </recommendedName>
</protein>
<dbReference type="EMBL" id="VUNA01000006">
    <property type="protein sequence ID" value="MST70498.1"/>
    <property type="molecule type" value="Genomic_DNA"/>
</dbReference>
<reference evidence="2 3" key="1">
    <citation type="submission" date="2019-08" db="EMBL/GenBank/DDBJ databases">
        <title>In-depth cultivation of the pig gut microbiome towards novel bacterial diversity and tailored functional studies.</title>
        <authorList>
            <person name="Wylensek D."/>
            <person name="Hitch T.C.A."/>
            <person name="Clavel T."/>
        </authorList>
    </citation>
    <scope>NUCLEOTIDE SEQUENCE [LARGE SCALE GENOMIC DNA]</scope>
    <source>
        <strain evidence="2 3">WCA-MUC-591-APC-4B</strain>
    </source>
</reference>
<evidence type="ECO:0000313" key="2">
    <source>
        <dbReference type="EMBL" id="MST70498.1"/>
    </source>
</evidence>
<comment type="caution">
    <text evidence="2">The sequence shown here is derived from an EMBL/GenBank/DDBJ whole genome shotgun (WGS) entry which is preliminary data.</text>
</comment>
<keyword evidence="3" id="KW-1185">Reference proteome</keyword>
<gene>
    <name evidence="2" type="ORF">FYJ65_03945</name>
</gene>
<proteinExistence type="predicted"/>
<dbReference type="RefSeq" id="WP_154554065.1">
    <property type="nucleotide sequence ID" value="NZ_JAQXUZ010000019.1"/>
</dbReference>
<organism evidence="2 3">
    <name type="scientific">Mogibacterium kristiansenii</name>
    <dbReference type="NCBI Taxonomy" id="2606708"/>
    <lineage>
        <taxon>Bacteria</taxon>
        <taxon>Bacillati</taxon>
        <taxon>Bacillota</taxon>
        <taxon>Clostridia</taxon>
        <taxon>Peptostreptococcales</taxon>
        <taxon>Anaerovoracaceae</taxon>
        <taxon>Mogibacterium</taxon>
    </lineage>
</organism>
<dbReference type="AlphaFoldDB" id="A0A6N7XH05"/>
<name>A0A6N7XH05_9FIRM</name>
<feature type="domain" description="DUF6487" evidence="1">
    <location>
        <begin position="3"/>
        <end position="72"/>
    </location>
</feature>
<evidence type="ECO:0000259" key="1">
    <source>
        <dbReference type="Pfam" id="PF20097"/>
    </source>
</evidence>
<evidence type="ECO:0000313" key="3">
    <source>
        <dbReference type="Proteomes" id="UP000469424"/>
    </source>
</evidence>